<evidence type="ECO:0000259" key="13">
    <source>
        <dbReference type="Pfam" id="PF25333"/>
    </source>
</evidence>
<dbReference type="Pfam" id="PF25333">
    <property type="entry name" value="DUF2921_N"/>
    <property type="match status" value="3"/>
</dbReference>
<evidence type="ECO:0000256" key="5">
    <source>
        <dbReference type="ARBA" id="ARBA00022679"/>
    </source>
</evidence>
<comment type="catalytic activity">
    <reaction evidence="1">
        <text>S-ubiquitinyl-[E2 ubiquitin-conjugating enzyme]-L-cysteine + [acceptor protein]-L-lysine = [E2 ubiquitin-conjugating enzyme]-L-cysteine + N(6)-ubiquitinyl-[acceptor protein]-L-lysine.</text>
        <dbReference type="EC" id="2.3.2.27"/>
    </reaction>
</comment>
<keyword evidence="7" id="KW-0833">Ubl conjugation pathway</keyword>
<evidence type="ECO:0000256" key="1">
    <source>
        <dbReference type="ARBA" id="ARBA00000900"/>
    </source>
</evidence>
<dbReference type="EMBL" id="CP093346">
    <property type="protein sequence ID" value="WOG98651.1"/>
    <property type="molecule type" value="Genomic_DNA"/>
</dbReference>
<evidence type="ECO:0000256" key="8">
    <source>
        <dbReference type="ARBA" id="ARBA00022989"/>
    </source>
</evidence>
<keyword evidence="8 10" id="KW-1133">Transmembrane helix</keyword>
<feature type="transmembrane region" description="Helical" evidence="10">
    <location>
        <begin position="666"/>
        <end position="684"/>
    </location>
</feature>
<reference evidence="14" key="1">
    <citation type="journal article" date="2016" name="Nat. Genet.">
        <title>A high-quality carrot genome assembly provides new insights into carotenoid accumulation and asterid genome evolution.</title>
        <authorList>
            <person name="Iorizzo M."/>
            <person name="Ellison S."/>
            <person name="Senalik D."/>
            <person name="Zeng P."/>
            <person name="Satapoomin P."/>
            <person name="Huang J."/>
            <person name="Bowman M."/>
            <person name="Iovene M."/>
            <person name="Sanseverino W."/>
            <person name="Cavagnaro P."/>
            <person name="Yildiz M."/>
            <person name="Macko-Podgorni A."/>
            <person name="Moranska E."/>
            <person name="Grzebelus E."/>
            <person name="Grzebelus D."/>
            <person name="Ashrafi H."/>
            <person name="Zheng Z."/>
            <person name="Cheng S."/>
            <person name="Spooner D."/>
            <person name="Van Deynze A."/>
            <person name="Simon P."/>
        </authorList>
    </citation>
    <scope>NUCLEOTIDE SEQUENCE</scope>
    <source>
        <tissue evidence="14">Leaf</tissue>
    </source>
</reference>
<dbReference type="AlphaFoldDB" id="A0AAF0X0X6"/>
<evidence type="ECO:0000313" key="14">
    <source>
        <dbReference type="EMBL" id="WOG98651.1"/>
    </source>
</evidence>
<feature type="transmembrane region" description="Helical" evidence="10">
    <location>
        <begin position="864"/>
        <end position="886"/>
    </location>
</feature>
<keyword evidence="9 10" id="KW-0472">Membrane</keyword>
<dbReference type="GO" id="GO:0012505">
    <property type="term" value="C:endomembrane system"/>
    <property type="evidence" value="ECO:0007669"/>
    <property type="project" value="UniProtKB-SubCell"/>
</dbReference>
<dbReference type="PANTHER" id="PTHR33389:SF18">
    <property type="entry name" value="OS01G0677900 PROTEIN"/>
    <property type="match status" value="1"/>
</dbReference>
<evidence type="ECO:0000256" key="4">
    <source>
        <dbReference type="ARBA" id="ARBA00012483"/>
    </source>
</evidence>
<feature type="domain" description="SWEET-like" evidence="12">
    <location>
        <begin position="625"/>
        <end position="900"/>
    </location>
</feature>
<feature type="transmembrane region" description="Helical" evidence="10">
    <location>
        <begin position="834"/>
        <end position="852"/>
    </location>
</feature>
<feature type="transmembrane region" description="Helical" evidence="10">
    <location>
        <begin position="712"/>
        <end position="733"/>
    </location>
</feature>
<name>A0AAF0X0X6_DAUCS</name>
<comment type="pathway">
    <text evidence="3">Protein modification; protein ubiquitination.</text>
</comment>
<feature type="domain" description="DUF2921" evidence="13">
    <location>
        <begin position="436"/>
        <end position="612"/>
    </location>
</feature>
<dbReference type="PANTHER" id="PTHR33389">
    <property type="entry name" value="FAMILY PROTEIN, PUTATIVE (DUF2921)-RELATED"/>
    <property type="match status" value="1"/>
</dbReference>
<sequence length="912" mass="103545">MLSSGQSTWPHILVLLILYKFTISASKSVSYTKHCASVVPEATPTTYDTNVTFSELDTLNSFVPEGRRIFRQNSSVTSLNFRSVGRIYETDLKGVYKIDAELRIRVYNYIDDTYDFVSTSTQGRSSRRPRRFERLIFLIHGFWSESSGKGCLVGSAPWYSSKGEHITLEAMFKINFSMSSTYSNSFVTGEFESLSHLNDDSYFNPISVYSVPEVTWYEYKLISEETVKEYYVFHNAESSVPGSKLGKICSFFNKMHLSDFSLEYARSCNSSLRKCSLLDGVDKYSPGYVSLYIIQCNEYRKMMRILVRLPTPGYDERYDMLDPNTTLVGEGLWDEKTNSLVIVACRTSSSSSSGDAHLGDCSFRLSLYYPSVWSIKTRDKVVGRIWTNKTAQDVGYFDPINFRNSVGFIKVPGFKYEYTEIEKVNKLCPTKALTRGERYPSGEFYDMRFDMSLQDSEYIGGGSAKPIFIGNKSYLDYSVFRTNSRQGGNGENVKSEVEFENVVSDNVQLNVSYKLGISLMSGVKSGSGRHSILHTSFRPHGYIIISAEGVYDSGTGSLCMTGCRNLAFRNFQDCDIVLHFHFPGSTRAKGGFMKGSIQSTRNQSDPHFFEQLNMTSSASTSSEERQSLWRIDLEITMVLICNMNACILVCFQLYHMKRYPSTVPHMSLVMLVILALGHLIPLVLNFEALSMAPQNTQTIKLGRFEWLEVNEVIVRVATMVAFIMQFRLLQLAWTARHAGQSTDPDISVAEIKTLLVLLPIYIVGGMDAYLLKWEKFNYSKSSRALNYSRVQYQQYTLWGYLRSYATLILDGFLFPQVILNLFQMSRQSALSMPFILGTTLVHSVPHAYHLYVNNYVYANPSADFYSAAWDTIIPLASFLLVAVIYLQQRYGGLVILPTKFRDLELYAKVPEA</sequence>
<feature type="chain" id="PRO_5042065518" description="RING-type E3 ubiquitin transferase" evidence="11">
    <location>
        <begin position="25"/>
        <end position="912"/>
    </location>
</feature>
<proteinExistence type="predicted"/>
<accession>A0AAF0X0X6</accession>
<feature type="domain" description="DUF2921" evidence="13">
    <location>
        <begin position="315"/>
        <end position="400"/>
    </location>
</feature>
<keyword evidence="11" id="KW-0732">Signal</keyword>
<evidence type="ECO:0000256" key="7">
    <source>
        <dbReference type="ARBA" id="ARBA00022786"/>
    </source>
</evidence>
<dbReference type="InterPro" id="IPR021319">
    <property type="entry name" value="DUF2921"/>
</dbReference>
<dbReference type="InterPro" id="IPR057425">
    <property type="entry name" value="DUF2921_N"/>
</dbReference>
<evidence type="ECO:0000259" key="12">
    <source>
        <dbReference type="Pfam" id="PF11145"/>
    </source>
</evidence>
<feature type="signal peptide" evidence="11">
    <location>
        <begin position="1"/>
        <end position="24"/>
    </location>
</feature>
<evidence type="ECO:0000256" key="10">
    <source>
        <dbReference type="SAM" id="Phobius"/>
    </source>
</evidence>
<evidence type="ECO:0000256" key="9">
    <source>
        <dbReference type="ARBA" id="ARBA00023136"/>
    </source>
</evidence>
<feature type="transmembrane region" description="Helical" evidence="10">
    <location>
        <begin position="754"/>
        <end position="771"/>
    </location>
</feature>
<evidence type="ECO:0000256" key="3">
    <source>
        <dbReference type="ARBA" id="ARBA00004906"/>
    </source>
</evidence>
<dbReference type="Proteomes" id="UP000077755">
    <property type="component" value="Chromosome 4"/>
</dbReference>
<dbReference type="Pfam" id="PF11145">
    <property type="entry name" value="DUF2921"/>
    <property type="match status" value="1"/>
</dbReference>
<feature type="domain" description="DUF2921" evidence="13">
    <location>
        <begin position="31"/>
        <end position="207"/>
    </location>
</feature>
<feature type="transmembrane region" description="Helical" evidence="10">
    <location>
        <begin position="804"/>
        <end position="822"/>
    </location>
</feature>
<evidence type="ECO:0000313" key="15">
    <source>
        <dbReference type="Proteomes" id="UP000077755"/>
    </source>
</evidence>
<dbReference type="EC" id="2.3.2.27" evidence="4"/>
<evidence type="ECO:0000256" key="11">
    <source>
        <dbReference type="SAM" id="SignalP"/>
    </source>
</evidence>
<keyword evidence="6 10" id="KW-0812">Transmembrane</keyword>
<keyword evidence="15" id="KW-1185">Reference proteome</keyword>
<protein>
    <recommendedName>
        <fullName evidence="4">RING-type E3 ubiquitin transferase</fullName>
        <ecNumber evidence="4">2.3.2.27</ecNumber>
    </recommendedName>
</protein>
<organism evidence="14 15">
    <name type="scientific">Daucus carota subsp. sativus</name>
    <name type="common">Carrot</name>
    <dbReference type="NCBI Taxonomy" id="79200"/>
    <lineage>
        <taxon>Eukaryota</taxon>
        <taxon>Viridiplantae</taxon>
        <taxon>Streptophyta</taxon>
        <taxon>Embryophyta</taxon>
        <taxon>Tracheophyta</taxon>
        <taxon>Spermatophyta</taxon>
        <taxon>Magnoliopsida</taxon>
        <taxon>eudicotyledons</taxon>
        <taxon>Gunneridae</taxon>
        <taxon>Pentapetalae</taxon>
        <taxon>asterids</taxon>
        <taxon>campanulids</taxon>
        <taxon>Apiales</taxon>
        <taxon>Apiaceae</taxon>
        <taxon>Apioideae</taxon>
        <taxon>Scandiceae</taxon>
        <taxon>Daucinae</taxon>
        <taxon>Daucus</taxon>
        <taxon>Daucus sect. Daucus</taxon>
    </lineage>
</organism>
<gene>
    <name evidence="14" type="ORF">DCAR_0417995</name>
</gene>
<reference evidence="14" key="2">
    <citation type="submission" date="2022-03" db="EMBL/GenBank/DDBJ databases">
        <title>Draft title - Genomic analysis of global carrot germplasm unveils the trajectory of domestication and the origin of high carotenoid orange carrot.</title>
        <authorList>
            <person name="Iorizzo M."/>
            <person name="Ellison S."/>
            <person name="Senalik D."/>
            <person name="Macko-Podgorni A."/>
            <person name="Grzebelus D."/>
            <person name="Bostan H."/>
            <person name="Rolling W."/>
            <person name="Curaba J."/>
            <person name="Simon P."/>
        </authorList>
    </citation>
    <scope>NUCLEOTIDE SEQUENCE</scope>
    <source>
        <tissue evidence="14">Leaf</tissue>
    </source>
</reference>
<evidence type="ECO:0000256" key="2">
    <source>
        <dbReference type="ARBA" id="ARBA00004127"/>
    </source>
</evidence>
<feature type="transmembrane region" description="Helical" evidence="10">
    <location>
        <begin position="635"/>
        <end position="654"/>
    </location>
</feature>
<comment type="subcellular location">
    <subcellularLocation>
        <location evidence="2">Endomembrane system</location>
        <topology evidence="2">Multi-pass membrane protein</topology>
    </subcellularLocation>
</comment>
<keyword evidence="5" id="KW-0808">Transferase</keyword>
<evidence type="ECO:0000256" key="6">
    <source>
        <dbReference type="ARBA" id="ARBA00022692"/>
    </source>
</evidence>
<dbReference type="GO" id="GO:0061630">
    <property type="term" value="F:ubiquitin protein ligase activity"/>
    <property type="evidence" value="ECO:0007669"/>
    <property type="project" value="UniProtKB-EC"/>
</dbReference>